<evidence type="ECO:0000313" key="3">
    <source>
        <dbReference type="Proteomes" id="UP001279410"/>
    </source>
</evidence>
<comment type="caution">
    <text evidence="2">The sequence shown here is derived from an EMBL/GenBank/DDBJ whole genome shotgun (WGS) entry which is preliminary data.</text>
</comment>
<dbReference type="AlphaFoldDB" id="A0AAD3NKT9"/>
<reference evidence="2" key="1">
    <citation type="submission" date="2022-08" db="EMBL/GenBank/DDBJ databases">
        <title>Genome sequencing of akame (Lates japonicus).</title>
        <authorList>
            <person name="Hashiguchi Y."/>
            <person name="Takahashi H."/>
        </authorList>
    </citation>
    <scope>NUCLEOTIDE SEQUENCE</scope>
    <source>
        <strain evidence="2">Kochi</strain>
    </source>
</reference>
<gene>
    <name evidence="2" type="ORF">AKAME5_002420100</name>
</gene>
<protein>
    <submittedName>
        <fullName evidence="2">Multidrug resistance-associated protein 4-like protein</fullName>
    </submittedName>
</protein>
<keyword evidence="3" id="KW-1185">Reference proteome</keyword>
<dbReference type="EMBL" id="BRZM01001278">
    <property type="protein sequence ID" value="GLD72876.1"/>
    <property type="molecule type" value="Genomic_DNA"/>
</dbReference>
<proteinExistence type="predicted"/>
<organism evidence="2 3">
    <name type="scientific">Lates japonicus</name>
    <name type="common">Japanese lates</name>
    <dbReference type="NCBI Taxonomy" id="270547"/>
    <lineage>
        <taxon>Eukaryota</taxon>
        <taxon>Metazoa</taxon>
        <taxon>Chordata</taxon>
        <taxon>Craniata</taxon>
        <taxon>Vertebrata</taxon>
        <taxon>Euteleostomi</taxon>
        <taxon>Actinopterygii</taxon>
        <taxon>Neopterygii</taxon>
        <taxon>Teleostei</taxon>
        <taxon>Neoteleostei</taxon>
        <taxon>Acanthomorphata</taxon>
        <taxon>Carangaria</taxon>
        <taxon>Carangaria incertae sedis</taxon>
        <taxon>Centropomidae</taxon>
        <taxon>Lates</taxon>
    </lineage>
</organism>
<accession>A0AAD3NKT9</accession>
<evidence type="ECO:0000313" key="2">
    <source>
        <dbReference type="EMBL" id="GLD72876.1"/>
    </source>
</evidence>
<dbReference type="Proteomes" id="UP001279410">
    <property type="component" value="Unassembled WGS sequence"/>
</dbReference>
<sequence>MWLCMRCGSDLMCVQIGLPVYNICILYCILGSSIQELDCPVTLLQNKGGAFYNMVQQMALLQSARQPPGWEEPYPTPAAPSHREVHFA</sequence>
<evidence type="ECO:0000256" key="1">
    <source>
        <dbReference type="SAM" id="MobiDB-lite"/>
    </source>
</evidence>
<feature type="region of interest" description="Disordered" evidence="1">
    <location>
        <begin position="66"/>
        <end position="88"/>
    </location>
</feature>
<name>A0AAD3NKT9_LATJO</name>